<feature type="domain" description="DUF5123" evidence="2">
    <location>
        <begin position="493"/>
        <end position="612"/>
    </location>
</feature>
<feature type="signal peptide" evidence="1">
    <location>
        <begin position="1"/>
        <end position="23"/>
    </location>
</feature>
<evidence type="ECO:0000256" key="1">
    <source>
        <dbReference type="SAM" id="SignalP"/>
    </source>
</evidence>
<evidence type="ECO:0000313" key="3">
    <source>
        <dbReference type="EMBL" id="MBD1433451.1"/>
    </source>
</evidence>
<feature type="chain" id="PRO_5047327349" evidence="1">
    <location>
        <begin position="24"/>
        <end position="614"/>
    </location>
</feature>
<keyword evidence="1" id="KW-0732">Signal</keyword>
<proteinExistence type="predicted"/>
<keyword evidence="4" id="KW-1185">Reference proteome</keyword>
<dbReference type="Pfam" id="PF17161">
    <property type="entry name" value="DUF5123"/>
    <property type="match status" value="1"/>
</dbReference>
<accession>A0ABR7YQ35</accession>
<comment type="caution">
    <text evidence="3">The sequence shown here is derived from an EMBL/GenBank/DDBJ whole genome shotgun (WGS) entry which is preliminary data.</text>
</comment>
<organism evidence="3 4">
    <name type="scientific">Sphingobacterium micropteri</name>
    <dbReference type="NCBI Taxonomy" id="2763501"/>
    <lineage>
        <taxon>Bacteria</taxon>
        <taxon>Pseudomonadati</taxon>
        <taxon>Bacteroidota</taxon>
        <taxon>Sphingobacteriia</taxon>
        <taxon>Sphingobacteriales</taxon>
        <taxon>Sphingobacteriaceae</taxon>
        <taxon>Sphingobacterium</taxon>
    </lineage>
</organism>
<dbReference type="PROSITE" id="PS51257">
    <property type="entry name" value="PROKAR_LIPOPROTEIN"/>
    <property type="match status" value="1"/>
</dbReference>
<dbReference type="Gene3D" id="2.160.20.10">
    <property type="entry name" value="Single-stranded right-handed beta-helix, Pectin lyase-like"/>
    <property type="match status" value="1"/>
</dbReference>
<dbReference type="InterPro" id="IPR011050">
    <property type="entry name" value="Pectin_lyase_fold/virulence"/>
</dbReference>
<reference evidence="3 4" key="1">
    <citation type="submission" date="2020-08" db="EMBL/GenBank/DDBJ databases">
        <title>Sphingobacterium sp. DN00404 isolated from aquaculture water.</title>
        <authorList>
            <person name="Zhang M."/>
        </authorList>
    </citation>
    <scope>NUCLEOTIDE SEQUENCE [LARGE SCALE GENOMIC DNA]</scope>
    <source>
        <strain evidence="3 4">DN00404</strain>
    </source>
</reference>
<dbReference type="InterPro" id="IPR033427">
    <property type="entry name" value="DUF5123"/>
</dbReference>
<protein>
    <submittedName>
        <fullName evidence="3">DUF5123 domain-containing protein</fullName>
    </submittedName>
</protein>
<evidence type="ECO:0000313" key="4">
    <source>
        <dbReference type="Proteomes" id="UP000602759"/>
    </source>
</evidence>
<dbReference type="InterPro" id="IPR012334">
    <property type="entry name" value="Pectin_lyas_fold"/>
</dbReference>
<sequence length="614" mass="68669">MMKKNILYLFFHVLILASVCGCAKQDAYDSSVVRQYNIYLNGKPWQLNPGISTKPFFIYKDDTGDFIANYTSHYRFSLQNGSYRFVASPMPANLIPDSVLSTNLKDLVIKQAPRADQHVQISAAVLYSSPFEQPLHIDMISRTGRLRLQATDTKSDRSYTTVRAVVTVKRSGYRVIDERYVETPLEVTRSMATDRGGVNYTDDFVLFNTKNEENGVDVRLELLDGTGSIVRTRKLDAPISIFSDSLTLVQFGLNDSEDPMIQKYSVTVLPENWTEEEYDAEEPFSIPEGFTVLAPDDDINTVYNALKNDNEVSEVKLFLSAGTSYFFANGTLSNIVKPLHIVGQQTAAGQPAATLAIQGNVSMGTNTGTPLKISTIRFENLDLKPSADFFRFRDQDFEVDNVIFRNCEFRDLPATMWYQQSDGDLMQIIHNFLIEDCRFINLNLGSSGLLGLGNRQILPIYNIVFKNSTFHAKTLGTAALITNLNRIDRNLSVTIENCTMVNLAGGDMKFFDLNGANTDAFHLTVKNNLISGNADAGRGTWLILNKVSSRDITNNYYTSGFVLNNWGVLTGEEPVATLLPMAALFEDPIAGDLHIKDKTSEVYLHKIGDPHWLK</sequence>
<gene>
    <name evidence="3" type="ORF">H8B06_11480</name>
</gene>
<dbReference type="SUPFAM" id="SSF51126">
    <property type="entry name" value="Pectin lyase-like"/>
    <property type="match status" value="1"/>
</dbReference>
<evidence type="ECO:0000259" key="2">
    <source>
        <dbReference type="Pfam" id="PF17161"/>
    </source>
</evidence>
<dbReference type="Proteomes" id="UP000602759">
    <property type="component" value="Unassembled WGS sequence"/>
</dbReference>
<name>A0ABR7YQ35_9SPHI</name>
<dbReference type="RefSeq" id="WP_190994409.1">
    <property type="nucleotide sequence ID" value="NZ_JACOIK010000007.1"/>
</dbReference>
<dbReference type="EMBL" id="JACOIK010000007">
    <property type="protein sequence ID" value="MBD1433451.1"/>
    <property type="molecule type" value="Genomic_DNA"/>
</dbReference>